<dbReference type="Gene3D" id="1.10.340.30">
    <property type="entry name" value="Hypothetical protein, domain 2"/>
    <property type="match status" value="1"/>
</dbReference>
<dbReference type="CDD" id="cd00056">
    <property type="entry name" value="ENDO3c"/>
    <property type="match status" value="1"/>
</dbReference>
<evidence type="ECO:0000256" key="1">
    <source>
        <dbReference type="ARBA" id="ARBA00022763"/>
    </source>
</evidence>
<evidence type="ECO:0000313" key="10">
    <source>
        <dbReference type="Proteomes" id="UP000070404"/>
    </source>
</evidence>
<dbReference type="InterPro" id="IPR003265">
    <property type="entry name" value="HhH-GPD_domain"/>
</dbReference>
<keyword evidence="2 7" id="KW-0378">Hydrolase</keyword>
<comment type="similarity">
    <text evidence="7">Belongs to the type-2 OGG1 family.</text>
</comment>
<dbReference type="SUPFAM" id="SSF48150">
    <property type="entry name" value="DNA-glycosylase"/>
    <property type="match status" value="1"/>
</dbReference>
<feature type="active site" evidence="7">
    <location>
        <position position="132"/>
    </location>
</feature>
<dbReference type="Pfam" id="PF22175">
    <property type="entry name" value="Ogg-HhH"/>
    <property type="match status" value="1"/>
</dbReference>
<keyword evidence="1 7" id="KW-0227">DNA damage</keyword>
<dbReference type="GO" id="GO:0006284">
    <property type="term" value="P:base-excision repair"/>
    <property type="evidence" value="ECO:0007669"/>
    <property type="project" value="UniProtKB-UniRule"/>
</dbReference>
<protein>
    <recommendedName>
        <fullName evidence="7">8-oxoguanine DNA glycosylase/AP lyase</fullName>
    </recommendedName>
    <domain>
        <recommendedName>
            <fullName evidence="7">8-oxoguanine DNA glycosylase</fullName>
            <shortName evidence="7">8-oxoG DNA glycosylase</shortName>
            <ecNumber evidence="7">3.2.2.-</ecNumber>
        </recommendedName>
    </domain>
    <domain>
        <recommendedName>
            <fullName evidence="7">DNA-(apurinic or apyrimidinic site) lyase</fullName>
            <shortName evidence="7">AP lyase</shortName>
            <ecNumber evidence="7">4.2.99.18</ecNumber>
        </recommendedName>
    </domain>
</protein>
<dbReference type="Gene3D" id="1.10.1670.10">
    <property type="entry name" value="Helix-hairpin-Helix base-excision DNA repair enzymes (C-terminal)"/>
    <property type="match status" value="1"/>
</dbReference>
<feature type="domain" description="HhH-GPD" evidence="8">
    <location>
        <begin position="47"/>
        <end position="205"/>
    </location>
</feature>
<keyword evidence="10" id="KW-1185">Reference proteome</keyword>
<accession>A0A133VKA5</accession>
<dbReference type="PIRSF" id="PIRSF005954">
    <property type="entry name" value="Thrmst_ogg"/>
    <property type="match status" value="1"/>
</dbReference>
<dbReference type="EMBL" id="LHYF01000020">
    <property type="protein sequence ID" value="KXB06857.1"/>
    <property type="molecule type" value="Genomic_DNA"/>
</dbReference>
<gene>
    <name evidence="7" type="primary">ogg</name>
    <name evidence="9" type="ORF">AKJ52_01430</name>
</gene>
<dbReference type="HAMAP" id="MF_00241">
    <property type="entry name" value="Ogg"/>
    <property type="match status" value="1"/>
</dbReference>
<comment type="catalytic activity">
    <reaction evidence="7">
        <text>2'-deoxyribonucleotide-(2'-deoxyribose 5'-phosphate)-2'-deoxyribonucleotide-DNA = a 3'-end 2'-deoxyribonucleotide-(2,3-dehydro-2,3-deoxyribose 5'-phosphate)-DNA + a 5'-end 5'-phospho-2'-deoxyribonucleoside-DNA + H(+)</text>
        <dbReference type="Rhea" id="RHEA:66592"/>
        <dbReference type="Rhea" id="RHEA-COMP:13180"/>
        <dbReference type="Rhea" id="RHEA-COMP:16897"/>
        <dbReference type="Rhea" id="RHEA-COMP:17067"/>
        <dbReference type="ChEBI" id="CHEBI:15378"/>
        <dbReference type="ChEBI" id="CHEBI:136412"/>
        <dbReference type="ChEBI" id="CHEBI:157695"/>
        <dbReference type="ChEBI" id="CHEBI:167181"/>
        <dbReference type="EC" id="4.2.99.18"/>
    </reaction>
</comment>
<dbReference type="EC" id="3.2.2.-" evidence="7"/>
<dbReference type="GO" id="GO:0140078">
    <property type="term" value="F:class I DNA-(apurinic or apyrimidinic site) endonuclease activity"/>
    <property type="evidence" value="ECO:0007669"/>
    <property type="project" value="UniProtKB-EC"/>
</dbReference>
<dbReference type="AlphaFoldDB" id="A0A133VKA5"/>
<comment type="caution">
    <text evidence="9">The sequence shown here is derived from an EMBL/GenBank/DDBJ whole genome shotgun (WGS) entry which is preliminary data.</text>
</comment>
<dbReference type="Proteomes" id="UP000070404">
    <property type="component" value="Unassembled WGS sequence"/>
</dbReference>
<proteinExistence type="inferred from homology"/>
<keyword evidence="4 7" id="KW-0456">Lyase</keyword>
<evidence type="ECO:0000256" key="6">
    <source>
        <dbReference type="ARBA" id="ARBA00023295"/>
    </source>
</evidence>
<evidence type="ECO:0000256" key="2">
    <source>
        <dbReference type="ARBA" id="ARBA00022801"/>
    </source>
</evidence>
<evidence type="ECO:0000313" key="9">
    <source>
        <dbReference type="EMBL" id="KXB06857.1"/>
    </source>
</evidence>
<keyword evidence="6 7" id="KW-0326">Glycosidase</keyword>
<dbReference type="InterPro" id="IPR023170">
    <property type="entry name" value="HhH_base_excis_C"/>
</dbReference>
<dbReference type="EC" id="4.2.99.18" evidence="7"/>
<evidence type="ECO:0000256" key="5">
    <source>
        <dbReference type="ARBA" id="ARBA00023268"/>
    </source>
</evidence>
<feature type="active site" evidence="7">
    <location>
        <position position="150"/>
    </location>
</feature>
<comment type="function">
    <text evidence="7">Catalyzes the excision of an oxidatively damaged form of guanine (7,8-dihydro-8-oxoguanine = 8-oxoG) from DNA. Also cleaves the DNA backbone at apurinic/apyrimidinic sites (AP sites).</text>
</comment>
<reference evidence="9 10" key="1">
    <citation type="journal article" date="2016" name="Sci. Rep.">
        <title>Metabolic traits of an uncultured archaeal lineage -MSBL1- from brine pools of the Red Sea.</title>
        <authorList>
            <person name="Mwirichia R."/>
            <person name="Alam I."/>
            <person name="Rashid M."/>
            <person name="Vinu M."/>
            <person name="Ba-Alawi W."/>
            <person name="Anthony Kamau A."/>
            <person name="Kamanda Ngugi D."/>
            <person name="Goker M."/>
            <person name="Klenk H.P."/>
            <person name="Bajic V."/>
            <person name="Stingl U."/>
        </authorList>
    </citation>
    <scope>NUCLEOTIDE SEQUENCE [LARGE SCALE GENOMIC DNA]</scope>
    <source>
        <strain evidence="9">SCGC-AAA382C18</strain>
    </source>
</reference>
<dbReference type="InterPro" id="IPR012092">
    <property type="entry name" value="DNA_glyclase/AP_lyase_Ogg"/>
</dbReference>
<dbReference type="InterPro" id="IPR011257">
    <property type="entry name" value="DNA_glycosylase"/>
</dbReference>
<organism evidence="9 10">
    <name type="scientific">candidate division MSBL1 archaeon SCGC-AAA382C18</name>
    <dbReference type="NCBI Taxonomy" id="1698281"/>
    <lineage>
        <taxon>Archaea</taxon>
        <taxon>Methanobacteriati</taxon>
        <taxon>Methanobacteriota</taxon>
        <taxon>candidate division MSBL1</taxon>
    </lineage>
</organism>
<feature type="site" description="Important for guanine/8-oxoguanine distinction" evidence="7">
    <location>
        <position position="210"/>
    </location>
</feature>
<keyword evidence="3 7" id="KW-0234">DNA repair</keyword>
<dbReference type="GO" id="GO:0016799">
    <property type="term" value="F:hydrolase activity, hydrolyzing N-glycosyl compounds"/>
    <property type="evidence" value="ECO:0007669"/>
    <property type="project" value="UniProtKB-UniRule"/>
</dbReference>
<evidence type="ECO:0000256" key="7">
    <source>
        <dbReference type="HAMAP-Rule" id="MF_00241"/>
    </source>
</evidence>
<dbReference type="NCBIfam" id="NF002305">
    <property type="entry name" value="PRK01229.1"/>
    <property type="match status" value="1"/>
</dbReference>
<sequence>MKTISSKLEELMNSEVSEVIQKRMEEFEKVGGEGNNRWFSELCFCILTANSTAKLGIEIQNDLGFEGFANLPVSELTEKLQEAGHRFYRTRGEYIVEAREYSDSIKDIVKEFSDSREARKWVVDNVKGIGFKEGSHFLRNIGYRDLMILDRHVLRVADRWGVIDEIPNTLTKKRYLSIEKEIEKLSNRMGLPLGEIDLYIWYMDTEKVLK</sequence>
<dbReference type="SMART" id="SM00478">
    <property type="entry name" value="ENDO3c"/>
    <property type="match status" value="1"/>
</dbReference>
<name>A0A133VKA5_9EURY</name>
<keyword evidence="5 7" id="KW-0511">Multifunctional enzyme</keyword>
<evidence type="ECO:0000259" key="8">
    <source>
        <dbReference type="SMART" id="SM00478"/>
    </source>
</evidence>
<evidence type="ECO:0000256" key="4">
    <source>
        <dbReference type="ARBA" id="ARBA00023239"/>
    </source>
</evidence>
<evidence type="ECO:0000256" key="3">
    <source>
        <dbReference type="ARBA" id="ARBA00023204"/>
    </source>
</evidence>